<keyword evidence="2 6" id="KW-0313">Glucose metabolism</keyword>
<organism evidence="9 10">
    <name type="scientific">Halalkalibacter alkaliphilus</name>
    <dbReference type="NCBI Taxonomy" id="2917993"/>
    <lineage>
        <taxon>Bacteria</taxon>
        <taxon>Bacillati</taxon>
        <taxon>Bacillota</taxon>
        <taxon>Bacilli</taxon>
        <taxon>Bacillales</taxon>
        <taxon>Bacillaceae</taxon>
        <taxon>Halalkalibacter</taxon>
    </lineage>
</organism>
<evidence type="ECO:0000256" key="1">
    <source>
        <dbReference type="ARBA" id="ARBA00004937"/>
    </source>
</evidence>
<feature type="binding site" evidence="6">
    <location>
        <position position="179"/>
    </location>
    <ligand>
        <name>substrate</name>
    </ligand>
</feature>
<evidence type="ECO:0000256" key="6">
    <source>
        <dbReference type="HAMAP-Rule" id="MF_00966"/>
    </source>
</evidence>
<feature type="domain" description="Glucose-6-phosphate dehydrogenase C-terminal" evidence="8">
    <location>
        <begin position="191"/>
        <end position="486"/>
    </location>
</feature>
<name>A0A9X2CTN0_9BACI</name>
<gene>
    <name evidence="6 9" type="primary">zwf</name>
    <name evidence="9" type="ORF">MF646_13030</name>
</gene>
<dbReference type="PANTHER" id="PTHR23429:SF0">
    <property type="entry name" value="GLUCOSE-6-PHOSPHATE 1-DEHYDROGENASE"/>
    <property type="match status" value="1"/>
</dbReference>
<evidence type="ECO:0000313" key="10">
    <source>
        <dbReference type="Proteomes" id="UP001139150"/>
    </source>
</evidence>
<dbReference type="InterPro" id="IPR022675">
    <property type="entry name" value="G6P_DH_C"/>
</dbReference>
<dbReference type="EMBL" id="JAKRYL010000012">
    <property type="protein sequence ID" value="MCL7748047.1"/>
    <property type="molecule type" value="Genomic_DNA"/>
</dbReference>
<feature type="binding site" evidence="6">
    <location>
        <begin position="86"/>
        <end position="87"/>
    </location>
    <ligand>
        <name>NADP(+)</name>
        <dbReference type="ChEBI" id="CHEBI:58349"/>
    </ligand>
</feature>
<sequence length="489" mass="55571">MDLHSTPKTTIVIFGATGDLAKRKLFPSIFNLYQAGKLSEEFAVVGLARREWSNFTLREVVNESISSANDDLIEKFCKHFYYLPFDVTRNDSYINLDKLLKEVEDVYGIPGNRIFYMSTSPEFFGTIASNLKAHQLTETKGWTRLIIEKPFGRDAASAEQLNNEISQAFSEDEIYRIDHYLGKDMVQNIEVIRFANSIFEPLWNNHYISNVQITLSETLGVEDRGGYYDTSGAMRDMVQNHVLQLVSLLAMDPPIRLTPEEVRHEKIKVLRALKPVATDNASEYFVRGQYIPGIMNDQEVPGYRSEESVSPKSITETFVAGKLQIENHRWTGVPFYIRTGKRLESKTTKVIIEFKNMPLNLYFNGEKDTSNLLSINIQPVEGITLLLNGKKEGTSGEAVPVQLDYNNKNDDISSTPEAYERLIYNCLLGDATNFAHSDEVLLSWKYVDPILKAWQSDKVEIAEYESGTMGPKASDDLLAKDGNHWWPVN</sequence>
<dbReference type="InterPro" id="IPR036291">
    <property type="entry name" value="NAD(P)-bd_dom_sf"/>
</dbReference>
<comment type="function">
    <text evidence="6">Catalyzes the oxidation of glucose 6-phosphate to 6-phosphogluconolactone.</text>
</comment>
<dbReference type="SUPFAM" id="SSF51735">
    <property type="entry name" value="NAD(P)-binding Rossmann-fold domains"/>
    <property type="match status" value="1"/>
</dbReference>
<dbReference type="Pfam" id="PF02781">
    <property type="entry name" value="G6PD_C"/>
    <property type="match status" value="1"/>
</dbReference>
<comment type="pathway">
    <text evidence="1 6">Carbohydrate degradation; pentose phosphate pathway; D-ribulose 5-phosphate from D-glucose 6-phosphate (oxidative stage): step 1/3.</text>
</comment>
<keyword evidence="5 6" id="KW-0119">Carbohydrate metabolism</keyword>
<dbReference type="PIRSF" id="PIRSF000110">
    <property type="entry name" value="G6PD"/>
    <property type="match status" value="1"/>
</dbReference>
<evidence type="ECO:0000256" key="5">
    <source>
        <dbReference type="ARBA" id="ARBA00023277"/>
    </source>
</evidence>
<dbReference type="Gene3D" id="3.30.360.10">
    <property type="entry name" value="Dihydrodipicolinate Reductase, domain 2"/>
    <property type="match status" value="1"/>
</dbReference>
<evidence type="ECO:0000259" key="8">
    <source>
        <dbReference type="Pfam" id="PF02781"/>
    </source>
</evidence>
<dbReference type="AlphaFoldDB" id="A0A9X2CTN0"/>
<proteinExistence type="inferred from homology"/>
<dbReference type="PANTHER" id="PTHR23429">
    <property type="entry name" value="GLUCOSE-6-PHOSPHATE 1-DEHYDROGENASE G6PD"/>
    <property type="match status" value="1"/>
</dbReference>
<dbReference type="SUPFAM" id="SSF55347">
    <property type="entry name" value="Glyceraldehyde-3-phosphate dehydrogenase-like, C-terminal domain"/>
    <property type="match status" value="1"/>
</dbReference>
<dbReference type="GO" id="GO:0005829">
    <property type="term" value="C:cytosol"/>
    <property type="evidence" value="ECO:0007669"/>
    <property type="project" value="TreeGrafter"/>
</dbReference>
<feature type="binding site" evidence="6">
    <location>
        <position position="217"/>
    </location>
    <ligand>
        <name>substrate</name>
    </ligand>
</feature>
<evidence type="ECO:0000256" key="4">
    <source>
        <dbReference type="ARBA" id="ARBA00023002"/>
    </source>
</evidence>
<dbReference type="GO" id="GO:0050661">
    <property type="term" value="F:NADP binding"/>
    <property type="evidence" value="ECO:0007669"/>
    <property type="project" value="UniProtKB-UniRule"/>
</dbReference>
<dbReference type="PRINTS" id="PR00079">
    <property type="entry name" value="G6PDHDRGNASE"/>
</dbReference>
<protein>
    <recommendedName>
        <fullName evidence="6">Glucose-6-phosphate 1-dehydrogenase</fullName>
        <shortName evidence="6">G6PD</shortName>
        <ecNumber evidence="6">1.1.1.49</ecNumber>
    </recommendedName>
</protein>
<dbReference type="InterPro" id="IPR001282">
    <property type="entry name" value="G6P_DH"/>
</dbReference>
<evidence type="ECO:0000259" key="7">
    <source>
        <dbReference type="Pfam" id="PF00479"/>
    </source>
</evidence>
<comment type="caution">
    <text evidence="9">The sequence shown here is derived from an EMBL/GenBank/DDBJ whole genome shotgun (WGS) entry which is preliminary data.</text>
</comment>
<keyword evidence="3 6" id="KW-0521">NADP</keyword>
<dbReference type="EC" id="1.1.1.49" evidence="6"/>
<dbReference type="Gene3D" id="3.40.50.720">
    <property type="entry name" value="NAD(P)-binding Rossmann-like Domain"/>
    <property type="match status" value="1"/>
</dbReference>
<reference evidence="9" key="1">
    <citation type="submission" date="2022-02" db="EMBL/GenBank/DDBJ databases">
        <title>Halalkalibacter sp. nov. isolated from Lonar Lake, India.</title>
        <authorList>
            <person name="Joshi A."/>
            <person name="Thite S."/>
            <person name="Lodha T."/>
        </authorList>
    </citation>
    <scope>NUCLEOTIDE SEQUENCE</scope>
    <source>
        <strain evidence="9">MEB205</strain>
    </source>
</reference>
<dbReference type="InterPro" id="IPR022674">
    <property type="entry name" value="G6P_DH_NAD-bd"/>
</dbReference>
<feature type="binding site" evidence="6">
    <location>
        <position position="149"/>
    </location>
    <ligand>
        <name>NADP(+)</name>
        <dbReference type="ChEBI" id="CHEBI:58349"/>
    </ligand>
</feature>
<dbReference type="GO" id="GO:0006006">
    <property type="term" value="P:glucose metabolic process"/>
    <property type="evidence" value="ECO:0007669"/>
    <property type="project" value="UniProtKB-KW"/>
</dbReference>
<dbReference type="Pfam" id="PF00479">
    <property type="entry name" value="G6PD_N"/>
    <property type="match status" value="1"/>
</dbReference>
<feature type="binding site" evidence="6">
    <location>
        <position position="346"/>
    </location>
    <ligand>
        <name>substrate</name>
    </ligand>
</feature>
<feature type="domain" description="Glucose-6-phosphate dehydrogenase NAD-binding" evidence="7">
    <location>
        <begin position="12"/>
        <end position="188"/>
    </location>
</feature>
<keyword evidence="4 6" id="KW-0560">Oxidoreductase</keyword>
<feature type="binding site" evidence="6">
    <location>
        <position position="236"/>
    </location>
    <ligand>
        <name>substrate</name>
    </ligand>
</feature>
<feature type="binding site" evidence="6">
    <location>
        <begin position="15"/>
        <end position="22"/>
    </location>
    <ligand>
        <name>NADP(+)</name>
        <dbReference type="ChEBI" id="CHEBI:58349"/>
    </ligand>
</feature>
<dbReference type="GO" id="GO:0009051">
    <property type="term" value="P:pentose-phosphate shunt, oxidative branch"/>
    <property type="evidence" value="ECO:0007669"/>
    <property type="project" value="TreeGrafter"/>
</dbReference>
<feature type="binding site" evidence="6">
    <location>
        <position position="341"/>
    </location>
    <ligand>
        <name>substrate</name>
    </ligand>
</feature>
<keyword evidence="10" id="KW-1185">Reference proteome</keyword>
<feature type="active site" description="Proton acceptor" evidence="6">
    <location>
        <position position="241"/>
    </location>
</feature>
<dbReference type="NCBIfam" id="TIGR00871">
    <property type="entry name" value="zwf"/>
    <property type="match status" value="1"/>
</dbReference>
<comment type="catalytic activity">
    <reaction evidence="6">
        <text>D-glucose 6-phosphate + NADP(+) = 6-phospho-D-glucono-1,5-lactone + NADPH + H(+)</text>
        <dbReference type="Rhea" id="RHEA:15841"/>
        <dbReference type="ChEBI" id="CHEBI:15378"/>
        <dbReference type="ChEBI" id="CHEBI:57783"/>
        <dbReference type="ChEBI" id="CHEBI:57955"/>
        <dbReference type="ChEBI" id="CHEBI:58349"/>
        <dbReference type="ChEBI" id="CHEBI:61548"/>
        <dbReference type="EC" id="1.1.1.49"/>
    </reaction>
</comment>
<feature type="binding site" evidence="6">
    <location>
        <position position="183"/>
    </location>
    <ligand>
        <name>substrate</name>
    </ligand>
</feature>
<evidence type="ECO:0000256" key="2">
    <source>
        <dbReference type="ARBA" id="ARBA00022526"/>
    </source>
</evidence>
<feature type="binding site" evidence="6">
    <location>
        <position position="49"/>
    </location>
    <ligand>
        <name>NADP(+)</name>
        <dbReference type="ChEBI" id="CHEBI:58349"/>
    </ligand>
</feature>
<dbReference type="RefSeq" id="WP_250096940.1">
    <property type="nucleotide sequence ID" value="NZ_JAKRYL010000012.1"/>
</dbReference>
<dbReference type="GO" id="GO:0004345">
    <property type="term" value="F:glucose-6-phosphate dehydrogenase activity"/>
    <property type="evidence" value="ECO:0007669"/>
    <property type="project" value="UniProtKB-UniRule"/>
</dbReference>
<comment type="similarity">
    <text evidence="6">Belongs to the glucose-6-phosphate dehydrogenase family.</text>
</comment>
<dbReference type="HAMAP" id="MF_00966">
    <property type="entry name" value="G6PD"/>
    <property type="match status" value="1"/>
</dbReference>
<evidence type="ECO:0000256" key="3">
    <source>
        <dbReference type="ARBA" id="ARBA00022857"/>
    </source>
</evidence>
<evidence type="ECO:0000313" key="9">
    <source>
        <dbReference type="EMBL" id="MCL7748047.1"/>
    </source>
</evidence>
<dbReference type="Proteomes" id="UP001139150">
    <property type="component" value="Unassembled WGS sequence"/>
</dbReference>
<accession>A0A9X2CTN0</accession>